<dbReference type="InterPro" id="IPR012938">
    <property type="entry name" value="Glc/Sorbosone_DH"/>
</dbReference>
<keyword evidence="1" id="KW-0472">Membrane</keyword>
<dbReference type="Pfam" id="PF07995">
    <property type="entry name" value="GSDH"/>
    <property type="match status" value="1"/>
</dbReference>
<dbReference type="EMBL" id="WUWG01000005">
    <property type="protein sequence ID" value="MXU66141.1"/>
    <property type="molecule type" value="Genomic_DNA"/>
</dbReference>
<dbReference type="SUPFAM" id="SSF50952">
    <property type="entry name" value="Soluble quinoprotein glucose dehydrogenase"/>
    <property type="match status" value="1"/>
</dbReference>
<evidence type="ECO:0000313" key="4">
    <source>
        <dbReference type="Proteomes" id="UP000436016"/>
    </source>
</evidence>
<reference evidence="3 4" key="1">
    <citation type="submission" date="2019-12" db="EMBL/GenBank/DDBJ databases">
        <title>Strain KN286 was isolated from seawater, which was collected from Caroline Seamount in the tropical western Pacific.</title>
        <authorList>
            <person name="Wang Q."/>
        </authorList>
    </citation>
    <scope>NUCLEOTIDE SEQUENCE [LARGE SCALE GENOMIC DNA]</scope>
    <source>
        <strain evidence="3 4">KN286</strain>
    </source>
</reference>
<proteinExistence type="predicted"/>
<dbReference type="Proteomes" id="UP000436016">
    <property type="component" value="Unassembled WGS sequence"/>
</dbReference>
<dbReference type="PROSITE" id="PS51318">
    <property type="entry name" value="TAT"/>
    <property type="match status" value="1"/>
</dbReference>
<dbReference type="InterPro" id="IPR011042">
    <property type="entry name" value="6-blade_b-propeller_TolB-like"/>
</dbReference>
<sequence length="384" mass="41266">MRDHNVDPNRRLILAGAAGALGTGLALGPLVVPRARAESRQTGAGPVTVTAMVRGLDEPWAIAFLDNRRYLITERDGRLLYFDGSESSKRVDGVPNVYAEGQGGLLDVVVARDFASSGEIFLSYAERRGGAGATAVARARFDPTGPRLTGVTPIFRMSTASRGGRHFGSRIVEARDGTLLVTLGDRGAAERAQDPQVHNGKVVRITRRGGVPSDNPFVGGGALPEIYSLGHRNAQGAALDAQGRYWTVAHGAQGGDEINQPRPGRNYGWPRISYGRNYNGSKIGEGTSAPGLEQPAFYWDPSIAPSGLMIYSGRLWPAWRGQFFVGSLKFDMISRLAPSGSGFTEAERMFSGVYSRIRDVREAPDGSIWFLSVGDGATYRITPV</sequence>
<dbReference type="InterPro" id="IPR006311">
    <property type="entry name" value="TAT_signal"/>
</dbReference>
<feature type="domain" description="Glucose/Sorbosone dehydrogenase" evidence="2">
    <location>
        <begin position="56"/>
        <end position="375"/>
    </location>
</feature>
<evidence type="ECO:0000259" key="2">
    <source>
        <dbReference type="Pfam" id="PF07995"/>
    </source>
</evidence>
<evidence type="ECO:0000256" key="1">
    <source>
        <dbReference type="SAM" id="Phobius"/>
    </source>
</evidence>
<gene>
    <name evidence="3" type="ORF">GSH16_11850</name>
</gene>
<name>A0A6B0U5E4_9RHOB</name>
<organism evidence="3 4">
    <name type="scientific">Oceanomicrobium pacificus</name>
    <dbReference type="NCBI Taxonomy" id="2692916"/>
    <lineage>
        <taxon>Bacteria</taxon>
        <taxon>Pseudomonadati</taxon>
        <taxon>Pseudomonadota</taxon>
        <taxon>Alphaproteobacteria</taxon>
        <taxon>Rhodobacterales</taxon>
        <taxon>Paracoccaceae</taxon>
        <taxon>Oceanomicrobium</taxon>
    </lineage>
</organism>
<dbReference type="InterPro" id="IPR011041">
    <property type="entry name" value="Quinoprot_gluc/sorb_DH_b-prop"/>
</dbReference>
<feature type="transmembrane region" description="Helical" evidence="1">
    <location>
        <begin position="12"/>
        <end position="32"/>
    </location>
</feature>
<dbReference type="Gene3D" id="2.120.10.30">
    <property type="entry name" value="TolB, C-terminal domain"/>
    <property type="match status" value="1"/>
</dbReference>
<dbReference type="RefSeq" id="WP_160855369.1">
    <property type="nucleotide sequence ID" value="NZ_WUWG01000005.1"/>
</dbReference>
<keyword evidence="1" id="KW-0812">Transmembrane</keyword>
<dbReference type="PANTHER" id="PTHR19328">
    <property type="entry name" value="HEDGEHOG-INTERACTING PROTEIN"/>
    <property type="match status" value="1"/>
</dbReference>
<dbReference type="PANTHER" id="PTHR19328:SF75">
    <property type="entry name" value="ALDOSE SUGAR DEHYDROGENASE YLII"/>
    <property type="match status" value="1"/>
</dbReference>
<evidence type="ECO:0000313" key="3">
    <source>
        <dbReference type="EMBL" id="MXU66141.1"/>
    </source>
</evidence>
<keyword evidence="1" id="KW-1133">Transmembrane helix</keyword>
<accession>A0A6B0U5E4</accession>
<keyword evidence="4" id="KW-1185">Reference proteome</keyword>
<comment type="caution">
    <text evidence="3">The sequence shown here is derived from an EMBL/GenBank/DDBJ whole genome shotgun (WGS) entry which is preliminary data.</text>
</comment>
<dbReference type="AlphaFoldDB" id="A0A6B0U5E4"/>
<protein>
    <submittedName>
        <fullName evidence="3">PQQ-dependent sugar dehydrogenase</fullName>
    </submittedName>
</protein>